<name>A0A017RTN8_9CLOT</name>
<keyword evidence="2" id="KW-0328">Glycosyltransferase</keyword>
<feature type="transmembrane region" description="Helical" evidence="4">
    <location>
        <begin position="368"/>
        <end position="385"/>
    </location>
</feature>
<reference evidence="5 6" key="1">
    <citation type="journal article" date="2014" name="Genome Announc.">
        <title>Draft Genome Sequence of Fervidicella metallireducens Strain AeBT, an Iron-Reducing Thermoanaerobe from the Great Artesian Basin.</title>
        <authorList>
            <person name="Patel B.K."/>
        </authorList>
    </citation>
    <scope>NUCLEOTIDE SEQUENCE [LARGE SCALE GENOMIC DNA]</scope>
    <source>
        <strain evidence="5 6">AeB</strain>
    </source>
</reference>
<dbReference type="RefSeq" id="WP_035380340.1">
    <property type="nucleotide sequence ID" value="NZ_AZQP01000029.1"/>
</dbReference>
<feature type="transmembrane region" description="Helical" evidence="4">
    <location>
        <begin position="332"/>
        <end position="356"/>
    </location>
</feature>
<dbReference type="Gene3D" id="3.90.550.10">
    <property type="entry name" value="Spore Coat Polysaccharide Biosynthesis Protein SpsA, Chain A"/>
    <property type="match status" value="1"/>
</dbReference>
<evidence type="ECO:0000313" key="5">
    <source>
        <dbReference type="EMBL" id="EYE88098.1"/>
    </source>
</evidence>
<sequence length="473" mass="54470">MKDFILNSTAVFQISVFTITLYYLVISVFGLYKKKDNTEYKGDEKRFALIVAAHNEEMVVGHIVESLKNLDYSKDLYDIFVIADNCTDGTAEVARNFGAVVYERFDGEKRGKGYALEWMFSKIFEMDKKYDAIVVFDADNLASRNFLKEMNKKLQEGYKVVQGYLDSKNPHDSWISESYSIAFWTSNRLFQLSRANLGLSNQIGGTGFCVDVEILKELGWGATCLTEDLEFTCKLVLNGYKVGWAHDAVIYDEKPLTLKQSWNQRKRWMQGFTDVASRFFTKLMKKAIKDRDFVAFDCAIYTIQPFVIVAFGLAAVLTFLQNNSEHGLNIFVINYLFNPIVWIIFSMFQFLFTPFVMTLENKLSRRMFVFFTLYSFNIAIFNMAFDSTVKLVVTVAAHTAYLLVFTAVLLAVEGKQSLKIFVWYLLYGIYTLTWVPITIQGIIDKDKKEWSHTKHTRQISINEIESIDSKSVA</sequence>
<dbReference type="OrthoDB" id="9797391at2"/>
<keyword evidence="6" id="KW-1185">Reference proteome</keyword>
<gene>
    <name evidence="5" type="ORF">Q428_09845</name>
</gene>
<dbReference type="PANTHER" id="PTHR43630:SF1">
    <property type="entry name" value="POLY-BETA-1,6-N-ACETYL-D-GLUCOSAMINE SYNTHASE"/>
    <property type="match status" value="1"/>
</dbReference>
<dbReference type="EMBL" id="AZQP01000029">
    <property type="protein sequence ID" value="EYE88098.1"/>
    <property type="molecule type" value="Genomic_DNA"/>
</dbReference>
<dbReference type="SUPFAM" id="SSF53448">
    <property type="entry name" value="Nucleotide-diphospho-sugar transferases"/>
    <property type="match status" value="1"/>
</dbReference>
<feature type="transmembrane region" description="Helical" evidence="4">
    <location>
        <begin position="391"/>
        <end position="412"/>
    </location>
</feature>
<dbReference type="Proteomes" id="UP000019681">
    <property type="component" value="Unassembled WGS sequence"/>
</dbReference>
<feature type="transmembrane region" description="Helical" evidence="4">
    <location>
        <begin position="293"/>
        <end position="320"/>
    </location>
</feature>
<dbReference type="AlphaFoldDB" id="A0A017RTN8"/>
<comment type="similarity">
    <text evidence="1">Belongs to the glycosyltransferase 2 family.</text>
</comment>
<evidence type="ECO:0000313" key="6">
    <source>
        <dbReference type="Proteomes" id="UP000019681"/>
    </source>
</evidence>
<keyword evidence="4" id="KW-0472">Membrane</keyword>
<keyword evidence="4" id="KW-1133">Transmembrane helix</keyword>
<dbReference type="STRING" id="1403537.Q428_09845"/>
<comment type="caution">
    <text evidence="5">The sequence shown here is derived from an EMBL/GenBank/DDBJ whole genome shotgun (WGS) entry which is preliminary data.</text>
</comment>
<organism evidence="5 6">
    <name type="scientific">Fervidicella metallireducens AeB</name>
    <dbReference type="NCBI Taxonomy" id="1403537"/>
    <lineage>
        <taxon>Bacteria</taxon>
        <taxon>Bacillati</taxon>
        <taxon>Bacillota</taxon>
        <taxon>Clostridia</taxon>
        <taxon>Eubacteriales</taxon>
        <taxon>Clostridiaceae</taxon>
        <taxon>Fervidicella</taxon>
    </lineage>
</organism>
<feature type="transmembrane region" description="Helical" evidence="4">
    <location>
        <begin position="12"/>
        <end position="32"/>
    </location>
</feature>
<dbReference type="InterPro" id="IPR029044">
    <property type="entry name" value="Nucleotide-diphossugar_trans"/>
</dbReference>
<dbReference type="GO" id="GO:0016757">
    <property type="term" value="F:glycosyltransferase activity"/>
    <property type="evidence" value="ECO:0007669"/>
    <property type="project" value="UniProtKB-KW"/>
</dbReference>
<dbReference type="PANTHER" id="PTHR43630">
    <property type="entry name" value="POLY-BETA-1,6-N-ACETYL-D-GLUCOSAMINE SYNTHASE"/>
    <property type="match status" value="1"/>
</dbReference>
<proteinExistence type="inferred from homology"/>
<dbReference type="Pfam" id="PF13641">
    <property type="entry name" value="Glyco_tranf_2_3"/>
    <property type="match status" value="1"/>
</dbReference>
<evidence type="ECO:0000256" key="4">
    <source>
        <dbReference type="SAM" id="Phobius"/>
    </source>
</evidence>
<keyword evidence="4" id="KW-0812">Transmembrane</keyword>
<evidence type="ECO:0000256" key="3">
    <source>
        <dbReference type="ARBA" id="ARBA00022679"/>
    </source>
</evidence>
<keyword evidence="3 5" id="KW-0808">Transferase</keyword>
<feature type="transmembrane region" description="Helical" evidence="4">
    <location>
        <begin position="424"/>
        <end position="443"/>
    </location>
</feature>
<dbReference type="CDD" id="cd06438">
    <property type="entry name" value="EpsO_like"/>
    <property type="match status" value="1"/>
</dbReference>
<evidence type="ECO:0000256" key="2">
    <source>
        <dbReference type="ARBA" id="ARBA00022676"/>
    </source>
</evidence>
<accession>A0A017RTN8</accession>
<protein>
    <submittedName>
        <fullName evidence="5">Glycosyl transferase family 2</fullName>
    </submittedName>
</protein>
<evidence type="ECO:0000256" key="1">
    <source>
        <dbReference type="ARBA" id="ARBA00006739"/>
    </source>
</evidence>